<name>A0A9W3ZSZ7_BACTO</name>
<organism evidence="2 3">
    <name type="scientific">Bacillus thuringiensis subsp. tolworthi</name>
    <dbReference type="NCBI Taxonomy" id="1442"/>
    <lineage>
        <taxon>Bacteria</taxon>
        <taxon>Bacillati</taxon>
        <taxon>Bacillota</taxon>
        <taxon>Bacilli</taxon>
        <taxon>Bacillales</taxon>
        <taxon>Bacillaceae</taxon>
        <taxon>Bacillus</taxon>
        <taxon>Bacillus cereus group</taxon>
    </lineage>
</organism>
<evidence type="ECO:0000313" key="2">
    <source>
        <dbReference type="EMBL" id="BAR82344.1"/>
    </source>
</evidence>
<dbReference type="Proteomes" id="UP000055316">
    <property type="component" value="Chromosome"/>
</dbReference>
<evidence type="ECO:0000313" key="3">
    <source>
        <dbReference type="Proteomes" id="UP000055316"/>
    </source>
</evidence>
<dbReference type="AlphaFoldDB" id="A0A9W3ZSZ7"/>
<dbReference type="EMBL" id="AP014864">
    <property type="protein sequence ID" value="BAR82344.1"/>
    <property type="molecule type" value="Genomic_DNA"/>
</dbReference>
<keyword evidence="1" id="KW-0175">Coiled coil</keyword>
<accession>A0A9W3ZSZ7</accession>
<proteinExistence type="predicted"/>
<feature type="coiled-coil region" evidence="1">
    <location>
        <begin position="11"/>
        <end position="38"/>
    </location>
</feature>
<evidence type="ECO:0000256" key="1">
    <source>
        <dbReference type="SAM" id="Coils"/>
    </source>
</evidence>
<reference evidence="2 3" key="1">
    <citation type="submission" date="2015-05" db="EMBL/GenBank/DDBJ databases">
        <title>Whole genome sequence of Bacillus thuringiensis serovar tolworthi Pasteur Institute Standard strain.</title>
        <authorList>
            <person name="Kanda K."/>
            <person name="Nakashima K."/>
            <person name="Nagano Y."/>
        </authorList>
    </citation>
    <scope>NUCLEOTIDE SEQUENCE [LARGE SCALE GENOMIC DNA]</scope>
    <source>
        <strain evidence="2 3">Pasteur Institute Standard strain</strain>
    </source>
</reference>
<protein>
    <submittedName>
        <fullName evidence="2">Phage protein</fullName>
    </submittedName>
</protein>
<sequence>MRLFEKICSFFKKKGMKLQILEVQINDLQREVESLNRSVYVLATKIDSKADKADVFLMIKQSEVVKKINESEPIRTDCKVNIKLDGKFIAESIAEHTADSIQGRVIKRSEINEIN</sequence>
<gene>
    <name evidence="2" type="ORF">KNN_01498</name>
</gene>